<keyword evidence="2" id="KW-1185">Reference proteome</keyword>
<proteinExistence type="predicted"/>
<reference evidence="1" key="1">
    <citation type="journal article" date="2025" name="Int. J. Syst. Evol. Microbiol.">
        <title>Streptomyces citrinus sp. nov., with yellow diffusible pigment.</title>
        <authorList>
            <person name="He Y."/>
            <person name="Yang E."/>
            <person name="Xu J."/>
            <person name="Sun Y."/>
            <person name="Sun L."/>
        </authorList>
    </citation>
    <scope>NUCLEOTIDE SEQUENCE</scope>
    <source>
        <strain evidence="1">Q6</strain>
    </source>
</reference>
<evidence type="ECO:0000313" key="2">
    <source>
        <dbReference type="Proteomes" id="UP001432251"/>
    </source>
</evidence>
<gene>
    <name evidence="1" type="ORF">V2W30_38875</name>
</gene>
<sequence length="143" mass="15145">MSENIWNYPDAAGYTPGADLTGYKVEASDGSIGKVDSHSRDVADQYIVVDTGVWIFGKEVLLPAGTITHVDPEAKTIRVARTKEEIKAAPEFDKNKHLDNPEYHQELGTHYSRGGGSGITTPTPPGTPGSPGTGPGERGGPTI</sequence>
<name>A0ACD5ANU4_9ACTN</name>
<organism evidence="1 2">
    <name type="scientific">Streptomyces citrinus</name>
    <dbReference type="NCBI Taxonomy" id="3118173"/>
    <lineage>
        <taxon>Bacteria</taxon>
        <taxon>Bacillati</taxon>
        <taxon>Actinomycetota</taxon>
        <taxon>Actinomycetes</taxon>
        <taxon>Kitasatosporales</taxon>
        <taxon>Streptomycetaceae</taxon>
        <taxon>Streptomyces</taxon>
    </lineage>
</organism>
<accession>A0ACD5ANU4</accession>
<evidence type="ECO:0000313" key="1">
    <source>
        <dbReference type="EMBL" id="WWQ68715.1"/>
    </source>
</evidence>
<dbReference type="Proteomes" id="UP001432251">
    <property type="component" value="Chromosome"/>
</dbReference>
<dbReference type="EMBL" id="CP146022">
    <property type="protein sequence ID" value="WWQ68715.1"/>
    <property type="molecule type" value="Genomic_DNA"/>
</dbReference>
<protein>
    <submittedName>
        <fullName evidence="1">PRC-barrel domain-containing protein</fullName>
    </submittedName>
</protein>